<dbReference type="AlphaFoldDB" id="A0A150QEC9"/>
<sequence>MTARALAPLACAVTLGCSLGQGEGEVYSSRLRAASCWDDSYDMRPDFFAAVPYRSTLQIRVQRGSDLQEVSDGLTVLIDDVNAIRGDGSANKLDVDLSVGLPPGVELPGSPPPTPKPAGLAPLVHMALYLQRSCHNQNIVLYAVDGTIKFQALFSGDPNETDAADKYTDATFDVWVGDPRDAGLGNPADAIPQELLSRVTGAFRFYFERGQPGQPFP</sequence>
<name>A0A150QEC9_SORCE</name>
<protein>
    <submittedName>
        <fullName evidence="1">Uncharacterized protein</fullName>
    </submittedName>
</protein>
<dbReference type="Proteomes" id="UP000075260">
    <property type="component" value="Unassembled WGS sequence"/>
</dbReference>
<proteinExistence type="predicted"/>
<dbReference type="PROSITE" id="PS51257">
    <property type="entry name" value="PROKAR_LIPOPROTEIN"/>
    <property type="match status" value="1"/>
</dbReference>
<evidence type="ECO:0000313" key="1">
    <source>
        <dbReference type="EMBL" id="KYF66222.1"/>
    </source>
</evidence>
<evidence type="ECO:0000313" key="2">
    <source>
        <dbReference type="Proteomes" id="UP000075260"/>
    </source>
</evidence>
<organism evidence="1 2">
    <name type="scientific">Sorangium cellulosum</name>
    <name type="common">Polyangium cellulosum</name>
    <dbReference type="NCBI Taxonomy" id="56"/>
    <lineage>
        <taxon>Bacteria</taxon>
        <taxon>Pseudomonadati</taxon>
        <taxon>Myxococcota</taxon>
        <taxon>Polyangia</taxon>
        <taxon>Polyangiales</taxon>
        <taxon>Polyangiaceae</taxon>
        <taxon>Sorangium</taxon>
    </lineage>
</organism>
<dbReference type="RefSeq" id="WP_061610650.1">
    <property type="nucleotide sequence ID" value="NZ_JEMA01000763.1"/>
</dbReference>
<dbReference type="EMBL" id="JEMA01000763">
    <property type="protein sequence ID" value="KYF66222.1"/>
    <property type="molecule type" value="Genomic_DNA"/>
</dbReference>
<comment type="caution">
    <text evidence="1">The sequence shown here is derived from an EMBL/GenBank/DDBJ whole genome shotgun (WGS) entry which is preliminary data.</text>
</comment>
<accession>A0A150QEC9</accession>
<dbReference type="OrthoDB" id="5513481at2"/>
<reference evidence="1 2" key="1">
    <citation type="submission" date="2014-02" db="EMBL/GenBank/DDBJ databases">
        <title>The small core and large imbalanced accessory genome model reveals a collaborative survival strategy of Sorangium cellulosum strains in nature.</title>
        <authorList>
            <person name="Han K."/>
            <person name="Peng R."/>
            <person name="Blom J."/>
            <person name="Li Y.-Z."/>
        </authorList>
    </citation>
    <scope>NUCLEOTIDE SEQUENCE [LARGE SCALE GENOMIC DNA]</scope>
    <source>
        <strain evidence="1 2">So0008-312</strain>
    </source>
</reference>
<gene>
    <name evidence="1" type="ORF">BE15_35125</name>
</gene>